<gene>
    <name evidence="1" type="ORF">BDY21DRAFT_343017</name>
</gene>
<name>A0A6A6P1I9_9PEZI</name>
<accession>A0A6A6P1I9</accession>
<evidence type="ECO:0000313" key="1">
    <source>
        <dbReference type="EMBL" id="KAF2457870.1"/>
    </source>
</evidence>
<dbReference type="AlphaFoldDB" id="A0A6A6P1I9"/>
<sequence length="154" mass="17666">MHYLCSYTSSVFFNCGELSTSRRLSHCLNHHHAVTHVLSNSRRLFTITSFRRCSKLPVEDLTFQRRPYAADGEWCLRLSTLVVRMTACRADRLRGWLSLSTPVSSRNPGTGLARLGCWNRHFVGDPYSRSFAFLGERQSPRRCGVTEQTRIQPT</sequence>
<evidence type="ECO:0000313" key="2">
    <source>
        <dbReference type="Proteomes" id="UP000799766"/>
    </source>
</evidence>
<organism evidence="1 2">
    <name type="scientific">Lineolata rhizophorae</name>
    <dbReference type="NCBI Taxonomy" id="578093"/>
    <lineage>
        <taxon>Eukaryota</taxon>
        <taxon>Fungi</taxon>
        <taxon>Dikarya</taxon>
        <taxon>Ascomycota</taxon>
        <taxon>Pezizomycotina</taxon>
        <taxon>Dothideomycetes</taxon>
        <taxon>Dothideomycetes incertae sedis</taxon>
        <taxon>Lineolatales</taxon>
        <taxon>Lineolataceae</taxon>
        <taxon>Lineolata</taxon>
    </lineage>
</organism>
<dbReference type="EMBL" id="MU001679">
    <property type="protein sequence ID" value="KAF2457870.1"/>
    <property type="molecule type" value="Genomic_DNA"/>
</dbReference>
<protein>
    <submittedName>
        <fullName evidence="1">Uncharacterized protein</fullName>
    </submittedName>
</protein>
<reference evidence="1" key="1">
    <citation type="journal article" date="2020" name="Stud. Mycol.">
        <title>101 Dothideomycetes genomes: a test case for predicting lifestyles and emergence of pathogens.</title>
        <authorList>
            <person name="Haridas S."/>
            <person name="Albert R."/>
            <person name="Binder M."/>
            <person name="Bloem J."/>
            <person name="Labutti K."/>
            <person name="Salamov A."/>
            <person name="Andreopoulos B."/>
            <person name="Baker S."/>
            <person name="Barry K."/>
            <person name="Bills G."/>
            <person name="Bluhm B."/>
            <person name="Cannon C."/>
            <person name="Castanera R."/>
            <person name="Culley D."/>
            <person name="Daum C."/>
            <person name="Ezra D."/>
            <person name="Gonzalez J."/>
            <person name="Henrissat B."/>
            <person name="Kuo A."/>
            <person name="Liang C."/>
            <person name="Lipzen A."/>
            <person name="Lutzoni F."/>
            <person name="Magnuson J."/>
            <person name="Mondo S."/>
            <person name="Nolan M."/>
            <person name="Ohm R."/>
            <person name="Pangilinan J."/>
            <person name="Park H.-J."/>
            <person name="Ramirez L."/>
            <person name="Alfaro M."/>
            <person name="Sun H."/>
            <person name="Tritt A."/>
            <person name="Yoshinaga Y."/>
            <person name="Zwiers L.-H."/>
            <person name="Turgeon B."/>
            <person name="Goodwin S."/>
            <person name="Spatafora J."/>
            <person name="Crous P."/>
            <person name="Grigoriev I."/>
        </authorList>
    </citation>
    <scope>NUCLEOTIDE SEQUENCE</scope>
    <source>
        <strain evidence="1">ATCC 16933</strain>
    </source>
</reference>
<dbReference type="Proteomes" id="UP000799766">
    <property type="component" value="Unassembled WGS sequence"/>
</dbReference>
<proteinExistence type="predicted"/>
<keyword evidence="2" id="KW-1185">Reference proteome</keyword>